<evidence type="ECO:0000256" key="4">
    <source>
        <dbReference type="ARBA" id="ARBA00022490"/>
    </source>
</evidence>
<name>A0AAE0K8C2_9PEZI</name>
<comment type="caution">
    <text evidence="7">The sequence shown here is derived from an EMBL/GenBank/DDBJ whole genome shotgun (WGS) entry which is preliminary data.</text>
</comment>
<keyword evidence="8" id="KW-1185">Reference proteome</keyword>
<evidence type="ECO:0000256" key="3">
    <source>
        <dbReference type="ARBA" id="ARBA00005459"/>
    </source>
</evidence>
<dbReference type="GO" id="GO:0005737">
    <property type="term" value="C:cytoplasm"/>
    <property type="evidence" value="ECO:0007669"/>
    <property type="project" value="UniProtKB-SubCell"/>
</dbReference>
<organism evidence="7 8">
    <name type="scientific">Podospora didyma</name>
    <dbReference type="NCBI Taxonomy" id="330526"/>
    <lineage>
        <taxon>Eukaryota</taxon>
        <taxon>Fungi</taxon>
        <taxon>Dikarya</taxon>
        <taxon>Ascomycota</taxon>
        <taxon>Pezizomycotina</taxon>
        <taxon>Sordariomycetes</taxon>
        <taxon>Sordariomycetidae</taxon>
        <taxon>Sordariales</taxon>
        <taxon>Podosporaceae</taxon>
        <taxon>Podospora</taxon>
    </lineage>
</organism>
<evidence type="ECO:0000256" key="1">
    <source>
        <dbReference type="ARBA" id="ARBA00004123"/>
    </source>
</evidence>
<dbReference type="Pfam" id="PF08591">
    <property type="entry name" value="RNR_inhib"/>
    <property type="match status" value="1"/>
</dbReference>
<dbReference type="GO" id="GO:0008104">
    <property type="term" value="P:intracellular protein localization"/>
    <property type="evidence" value="ECO:0007669"/>
    <property type="project" value="TreeGrafter"/>
</dbReference>
<dbReference type="EMBL" id="JAULSW010000008">
    <property type="protein sequence ID" value="KAK3372033.1"/>
    <property type="molecule type" value="Genomic_DNA"/>
</dbReference>
<evidence type="ECO:0000256" key="5">
    <source>
        <dbReference type="ARBA" id="ARBA00023242"/>
    </source>
</evidence>
<dbReference type="GO" id="GO:1990846">
    <property type="term" value="F:ribonucleoside-diphosphate reductase inhibitor activity"/>
    <property type="evidence" value="ECO:0007669"/>
    <property type="project" value="TreeGrafter"/>
</dbReference>
<dbReference type="InterPro" id="IPR013900">
    <property type="entry name" value="RNR_inhibitor"/>
</dbReference>
<protein>
    <submittedName>
        <fullName evidence="7">Ribonucleotide reductase inhibitor-domain-containing protein</fullName>
    </submittedName>
</protein>
<dbReference type="Proteomes" id="UP001285441">
    <property type="component" value="Unassembled WGS sequence"/>
</dbReference>
<proteinExistence type="inferred from homology"/>
<reference evidence="7" key="1">
    <citation type="journal article" date="2023" name="Mol. Phylogenet. Evol.">
        <title>Genome-scale phylogeny and comparative genomics of the fungal order Sordariales.</title>
        <authorList>
            <person name="Hensen N."/>
            <person name="Bonometti L."/>
            <person name="Westerberg I."/>
            <person name="Brannstrom I.O."/>
            <person name="Guillou S."/>
            <person name="Cros-Aarteil S."/>
            <person name="Calhoun S."/>
            <person name="Haridas S."/>
            <person name="Kuo A."/>
            <person name="Mondo S."/>
            <person name="Pangilinan J."/>
            <person name="Riley R."/>
            <person name="LaButti K."/>
            <person name="Andreopoulos B."/>
            <person name="Lipzen A."/>
            <person name="Chen C."/>
            <person name="Yan M."/>
            <person name="Daum C."/>
            <person name="Ng V."/>
            <person name="Clum A."/>
            <person name="Steindorff A."/>
            <person name="Ohm R.A."/>
            <person name="Martin F."/>
            <person name="Silar P."/>
            <person name="Natvig D.O."/>
            <person name="Lalanne C."/>
            <person name="Gautier V."/>
            <person name="Ament-Velasquez S.L."/>
            <person name="Kruys A."/>
            <person name="Hutchinson M.I."/>
            <person name="Powell A.J."/>
            <person name="Barry K."/>
            <person name="Miller A.N."/>
            <person name="Grigoriev I.V."/>
            <person name="Debuchy R."/>
            <person name="Gladieux P."/>
            <person name="Hiltunen Thoren M."/>
            <person name="Johannesson H."/>
        </authorList>
    </citation>
    <scope>NUCLEOTIDE SEQUENCE</scope>
    <source>
        <strain evidence="7">CBS 232.78</strain>
    </source>
</reference>
<dbReference type="GO" id="GO:0005634">
    <property type="term" value="C:nucleus"/>
    <property type="evidence" value="ECO:0007669"/>
    <property type="project" value="UniProtKB-SubCell"/>
</dbReference>
<gene>
    <name evidence="7" type="ORF">B0H63DRAFT_483653</name>
</gene>
<evidence type="ECO:0000313" key="8">
    <source>
        <dbReference type="Proteomes" id="UP001285441"/>
    </source>
</evidence>
<keyword evidence="5" id="KW-0539">Nucleus</keyword>
<comment type="subcellular location">
    <subcellularLocation>
        <location evidence="2">Cytoplasm</location>
    </subcellularLocation>
    <subcellularLocation>
        <location evidence="1">Nucleus</location>
    </subcellularLocation>
</comment>
<evidence type="ECO:0000256" key="2">
    <source>
        <dbReference type="ARBA" id="ARBA00004496"/>
    </source>
</evidence>
<feature type="compositionally biased region" description="Low complexity" evidence="6">
    <location>
        <begin position="145"/>
        <end position="160"/>
    </location>
</feature>
<reference evidence="7" key="2">
    <citation type="submission" date="2023-06" db="EMBL/GenBank/DDBJ databases">
        <authorList>
            <consortium name="Lawrence Berkeley National Laboratory"/>
            <person name="Haridas S."/>
            <person name="Hensen N."/>
            <person name="Bonometti L."/>
            <person name="Westerberg I."/>
            <person name="Brannstrom I.O."/>
            <person name="Guillou S."/>
            <person name="Cros-Aarteil S."/>
            <person name="Calhoun S."/>
            <person name="Kuo A."/>
            <person name="Mondo S."/>
            <person name="Pangilinan J."/>
            <person name="Riley R."/>
            <person name="LaButti K."/>
            <person name="Andreopoulos B."/>
            <person name="Lipzen A."/>
            <person name="Chen C."/>
            <person name="Yanf M."/>
            <person name="Daum C."/>
            <person name="Ng V."/>
            <person name="Clum A."/>
            <person name="Steindorff A."/>
            <person name="Ohm R."/>
            <person name="Martin F."/>
            <person name="Silar P."/>
            <person name="Natvig D."/>
            <person name="Lalanne C."/>
            <person name="Gautier V."/>
            <person name="Ament-velasquez S.L."/>
            <person name="Kruys A."/>
            <person name="Hutchinson M.I."/>
            <person name="Powell A.J."/>
            <person name="Barry K."/>
            <person name="Miller A.N."/>
            <person name="Grigoriev I.V."/>
            <person name="Debuchy R."/>
            <person name="Gladieux P."/>
            <person name="Thoren M.H."/>
            <person name="Johannesson H."/>
        </authorList>
    </citation>
    <scope>NUCLEOTIDE SEQUENCE</scope>
    <source>
        <strain evidence="7">CBS 232.78</strain>
    </source>
</reference>
<sequence length="256" mass="27101">MSAPRTKRQFAGAASDPAQRQITSFFKSSTDSAASSLFSPPSTIPKPALNGPLLPGHVQANLLSVGMRVRKSVPEGYKTGNIYSGFSLWADNNTNDTVPVTPRAPSLGVRRELEPFCGLHRTGGLAVQPSSSRFDDDVDMDQPPSLTSSQESATSTTASEPMARKRTYATDNDTPSDLSYGKNTLRLMAVPKTRKTSTSLALLGQENATTVIVGEDYENDVVAAVNSNDFEDAAFLDYQGLGLAGSSSGGGAMDLE</sequence>
<feature type="region of interest" description="Disordered" evidence="6">
    <location>
        <begin position="122"/>
        <end position="179"/>
    </location>
</feature>
<accession>A0AAE0K8C2</accession>
<evidence type="ECO:0000313" key="7">
    <source>
        <dbReference type="EMBL" id="KAK3372033.1"/>
    </source>
</evidence>
<dbReference type="AlphaFoldDB" id="A0AAE0K8C2"/>
<keyword evidence="4" id="KW-0963">Cytoplasm</keyword>
<dbReference type="PANTHER" id="PTHR28081:SF1">
    <property type="entry name" value="DAMAGE-REGULATED IMPORT FACILITATOR 1"/>
    <property type="match status" value="1"/>
</dbReference>
<evidence type="ECO:0000256" key="6">
    <source>
        <dbReference type="SAM" id="MobiDB-lite"/>
    </source>
</evidence>
<comment type="similarity">
    <text evidence="3">Belongs to the DIF1/spd1 family.</text>
</comment>
<dbReference type="PANTHER" id="PTHR28081">
    <property type="entry name" value="DAMAGE-REGULATED IMPORT FACILITATOR 1-RELATED"/>
    <property type="match status" value="1"/>
</dbReference>